<dbReference type="AlphaFoldDB" id="A0A432X936"/>
<dbReference type="Proteomes" id="UP000286976">
    <property type="component" value="Unassembled WGS sequence"/>
</dbReference>
<dbReference type="SMART" id="SM00855">
    <property type="entry name" value="PGAM"/>
    <property type="match status" value="1"/>
</dbReference>
<dbReference type="InterPro" id="IPR029033">
    <property type="entry name" value="His_PPase_superfam"/>
</dbReference>
<comment type="caution">
    <text evidence="1">The sequence shown here is derived from an EMBL/GenBank/DDBJ whole genome shotgun (WGS) entry which is preliminary data.</text>
</comment>
<name>A0A432X936_9GAMM</name>
<dbReference type="NCBIfam" id="TIGR00249">
    <property type="entry name" value="sixA"/>
    <property type="match status" value="1"/>
</dbReference>
<protein>
    <submittedName>
        <fullName evidence="1">Phosphohistidine phosphatase SixA</fullName>
    </submittedName>
</protein>
<dbReference type="SUPFAM" id="SSF53254">
    <property type="entry name" value="Phosphoglycerate mutase-like"/>
    <property type="match status" value="1"/>
</dbReference>
<reference evidence="1 2" key="1">
    <citation type="journal article" date="2011" name="Front. Microbiol.">
        <title>Genomic signatures of strain selection and enhancement in Bacillus atrophaeus var. globigii, a historical biowarfare simulant.</title>
        <authorList>
            <person name="Gibbons H.S."/>
            <person name="Broomall S.M."/>
            <person name="McNew L.A."/>
            <person name="Daligault H."/>
            <person name="Chapman C."/>
            <person name="Bruce D."/>
            <person name="Karavis M."/>
            <person name="Krepps M."/>
            <person name="McGregor P.A."/>
            <person name="Hong C."/>
            <person name="Park K.H."/>
            <person name="Akmal A."/>
            <person name="Feldman A."/>
            <person name="Lin J.S."/>
            <person name="Chang W.E."/>
            <person name="Higgs B.W."/>
            <person name="Demirev P."/>
            <person name="Lindquist J."/>
            <person name="Liem A."/>
            <person name="Fochler E."/>
            <person name="Read T.D."/>
            <person name="Tapia R."/>
            <person name="Johnson S."/>
            <person name="Bishop-Lilly K.A."/>
            <person name="Detter C."/>
            <person name="Han C."/>
            <person name="Sozhamannan S."/>
            <person name="Rosenzweig C.N."/>
            <person name="Skowronski E.W."/>
        </authorList>
    </citation>
    <scope>NUCLEOTIDE SEQUENCE [LARGE SCALE GENOMIC DNA]</scope>
    <source>
        <strain evidence="1 2">AIT1</strain>
    </source>
</reference>
<evidence type="ECO:0000313" key="2">
    <source>
        <dbReference type="Proteomes" id="UP000286976"/>
    </source>
</evidence>
<evidence type="ECO:0000313" key="1">
    <source>
        <dbReference type="EMBL" id="RUO43923.1"/>
    </source>
</evidence>
<dbReference type="EMBL" id="PIPQ01000001">
    <property type="protein sequence ID" value="RUO43923.1"/>
    <property type="molecule type" value="Genomic_DNA"/>
</dbReference>
<dbReference type="InterPro" id="IPR004449">
    <property type="entry name" value="SixA"/>
</dbReference>
<dbReference type="CDD" id="cd07067">
    <property type="entry name" value="HP_PGM_like"/>
    <property type="match status" value="1"/>
</dbReference>
<dbReference type="GO" id="GO:0101006">
    <property type="term" value="F:protein histidine phosphatase activity"/>
    <property type="evidence" value="ECO:0007669"/>
    <property type="project" value="InterPro"/>
</dbReference>
<dbReference type="Gene3D" id="3.40.50.1240">
    <property type="entry name" value="Phosphoglycerate mutase-like"/>
    <property type="match status" value="1"/>
</dbReference>
<dbReference type="GO" id="GO:0005737">
    <property type="term" value="C:cytoplasm"/>
    <property type="evidence" value="ECO:0007669"/>
    <property type="project" value="InterPro"/>
</dbReference>
<dbReference type="OrthoDB" id="92610at2"/>
<dbReference type="RefSeq" id="WP_126756317.1">
    <property type="nucleotide sequence ID" value="NZ_PIPQ01000001.1"/>
</dbReference>
<sequence>MKLYVMRHGEAIPPQGGFGMPGADAARVLSEAGHEEARKATEWLQTHERKIDLAIVSPYVRAQETFSHVANAMPIEVIEESNDVTPESDAEEFAGVLLARLQIEPAESILVVSHMPFVCYLVSYLDTRIQPPLFPTAGIAVLDLEPLAMSGFLETFYRESEH</sequence>
<proteinExistence type="predicted"/>
<organism evidence="1 2">
    <name type="scientific">Aliidiomarina taiwanensis</name>
    <dbReference type="NCBI Taxonomy" id="946228"/>
    <lineage>
        <taxon>Bacteria</taxon>
        <taxon>Pseudomonadati</taxon>
        <taxon>Pseudomonadota</taxon>
        <taxon>Gammaproteobacteria</taxon>
        <taxon>Alteromonadales</taxon>
        <taxon>Idiomarinaceae</taxon>
        <taxon>Aliidiomarina</taxon>
    </lineage>
</organism>
<dbReference type="InterPro" id="IPR013078">
    <property type="entry name" value="His_Pase_superF_clade-1"/>
</dbReference>
<dbReference type="Pfam" id="PF00300">
    <property type="entry name" value="His_Phos_1"/>
    <property type="match status" value="1"/>
</dbReference>
<accession>A0A432X936</accession>
<keyword evidence="2" id="KW-1185">Reference proteome</keyword>
<gene>
    <name evidence="1" type="primary">sixA</name>
    <name evidence="1" type="ORF">CWE15_01695</name>
</gene>